<proteinExistence type="predicted"/>
<gene>
    <name evidence="1" type="ORF">ERS852491_01153</name>
</gene>
<organism evidence="1 2">
    <name type="scientific">Faecalicatena contorta</name>
    <dbReference type="NCBI Taxonomy" id="39482"/>
    <lineage>
        <taxon>Bacteria</taxon>
        <taxon>Bacillati</taxon>
        <taxon>Bacillota</taxon>
        <taxon>Clostridia</taxon>
        <taxon>Lachnospirales</taxon>
        <taxon>Lachnospiraceae</taxon>
        <taxon>Faecalicatena</taxon>
    </lineage>
</organism>
<dbReference type="Proteomes" id="UP000095544">
    <property type="component" value="Unassembled WGS sequence"/>
</dbReference>
<dbReference type="STRING" id="39482.ERS852491_01153"/>
<dbReference type="EMBL" id="CYZU01000008">
    <property type="protein sequence ID" value="CUO05460.1"/>
    <property type="molecule type" value="Genomic_DNA"/>
</dbReference>
<reference evidence="1 2" key="1">
    <citation type="submission" date="2015-09" db="EMBL/GenBank/DDBJ databases">
        <authorList>
            <consortium name="Pathogen Informatics"/>
        </authorList>
    </citation>
    <scope>NUCLEOTIDE SEQUENCE [LARGE SCALE GENOMIC DNA]</scope>
    <source>
        <strain evidence="1 2">2789STDY5834876</strain>
    </source>
</reference>
<sequence>MNLDNLEKLIKYHPYHICTFADFANVTQDLLEVALKGEEELEPVEVRNISEYVQVPYRVLTCKKMIMLSKDRYRHRIMFEELYEKLFEIWEAAENGSKEAASYKRYNYKHLVTLVADFQYRGAVTYCRYLGVKEMMEQYLLFIRCEMRKPRGREIPT</sequence>
<protein>
    <submittedName>
        <fullName evidence="1">Uncharacterized protein</fullName>
    </submittedName>
</protein>
<dbReference type="AlphaFoldDB" id="A0A174C0Q9"/>
<name>A0A174C0Q9_9FIRM</name>
<accession>A0A174C0Q9</accession>
<evidence type="ECO:0000313" key="1">
    <source>
        <dbReference type="EMBL" id="CUO05460.1"/>
    </source>
</evidence>
<evidence type="ECO:0000313" key="2">
    <source>
        <dbReference type="Proteomes" id="UP000095544"/>
    </source>
</evidence>